<keyword evidence="1" id="KW-0812">Transmembrane</keyword>
<evidence type="ECO:0000313" key="3">
    <source>
        <dbReference type="Proteomes" id="UP000553059"/>
    </source>
</evidence>
<feature type="transmembrane region" description="Helical" evidence="1">
    <location>
        <begin position="34"/>
        <end position="54"/>
    </location>
</feature>
<name>A0A7C6Z6B4_9FIRM</name>
<comment type="caution">
    <text evidence="2">The sequence shown here is derived from an EMBL/GenBank/DDBJ whole genome shotgun (WGS) entry which is preliminary data.</text>
</comment>
<dbReference type="EMBL" id="DUTF01000335">
    <property type="protein sequence ID" value="HHY28126.1"/>
    <property type="molecule type" value="Genomic_DNA"/>
</dbReference>
<dbReference type="AlphaFoldDB" id="A0A7C6Z6B4"/>
<proteinExistence type="predicted"/>
<keyword evidence="1" id="KW-0472">Membrane</keyword>
<dbReference type="Proteomes" id="UP000553059">
    <property type="component" value="Unassembled WGS sequence"/>
</dbReference>
<evidence type="ECO:0000256" key="1">
    <source>
        <dbReference type="SAM" id="Phobius"/>
    </source>
</evidence>
<accession>A0A7C6Z6B4</accession>
<reference evidence="2 3" key="1">
    <citation type="journal article" date="2020" name="Biotechnol. Biofuels">
        <title>New insights from the biogas microbiome by comprehensive genome-resolved metagenomics of nearly 1600 species originating from multiple anaerobic digesters.</title>
        <authorList>
            <person name="Campanaro S."/>
            <person name="Treu L."/>
            <person name="Rodriguez-R L.M."/>
            <person name="Kovalovszki A."/>
            <person name="Ziels R.M."/>
            <person name="Maus I."/>
            <person name="Zhu X."/>
            <person name="Kougias P.G."/>
            <person name="Basile A."/>
            <person name="Luo G."/>
            <person name="Schluter A."/>
            <person name="Konstantinidis K.T."/>
            <person name="Angelidaki I."/>
        </authorList>
    </citation>
    <scope>NUCLEOTIDE SEQUENCE [LARGE SCALE GENOMIC DNA]</scope>
    <source>
        <strain evidence="2">AS05jafATM_4</strain>
    </source>
</reference>
<protein>
    <submittedName>
        <fullName evidence="2">Uncharacterized protein</fullName>
    </submittedName>
</protein>
<evidence type="ECO:0000313" key="2">
    <source>
        <dbReference type="EMBL" id="HHY28126.1"/>
    </source>
</evidence>
<gene>
    <name evidence="2" type="ORF">GX523_15530</name>
</gene>
<organism evidence="2 3">
    <name type="scientific">Desulfitobacterium dehalogenans</name>
    <dbReference type="NCBI Taxonomy" id="36854"/>
    <lineage>
        <taxon>Bacteria</taxon>
        <taxon>Bacillati</taxon>
        <taxon>Bacillota</taxon>
        <taxon>Clostridia</taxon>
        <taxon>Eubacteriales</taxon>
        <taxon>Desulfitobacteriaceae</taxon>
        <taxon>Desulfitobacterium</taxon>
    </lineage>
</organism>
<sequence>MAATLLSLSAQSEVNARKMIGIERRRLMQKGRKLAITTIVFTLSLGLVIGAGYYKSSIGDGGSFNLNLPQKDTGKVKTVTVNLDEQGLLKKLFQPDLIEVRSHAITNKSNKDYNLQFELTDNSLPVRMSVKDDAWDEKNNTLNRPLKPGQKVNFNMYFDVSKELSNTSEIYDGRLNVLDYTTKEQLGYVPIKIVNTNMASDGNKDCCAP</sequence>
<keyword evidence="1" id="KW-1133">Transmembrane helix</keyword>